<dbReference type="EMBL" id="CP007142">
    <property type="protein sequence ID" value="AJQ96027.1"/>
    <property type="molecule type" value="Genomic_DNA"/>
</dbReference>
<evidence type="ECO:0000313" key="2">
    <source>
        <dbReference type="Proteomes" id="UP000032266"/>
    </source>
</evidence>
<organism evidence="1 2">
    <name type="scientific">Gynuella sunshinyii YC6258</name>
    <dbReference type="NCBI Taxonomy" id="1445510"/>
    <lineage>
        <taxon>Bacteria</taxon>
        <taxon>Pseudomonadati</taxon>
        <taxon>Pseudomonadota</taxon>
        <taxon>Gammaproteobacteria</taxon>
        <taxon>Oceanospirillales</taxon>
        <taxon>Saccharospirillaceae</taxon>
        <taxon>Gynuella</taxon>
    </lineage>
</organism>
<accession>A0A0C5VMS0</accession>
<dbReference type="KEGG" id="gsn:YC6258_03991"/>
<evidence type="ECO:0000313" key="1">
    <source>
        <dbReference type="EMBL" id="AJQ96027.1"/>
    </source>
</evidence>
<dbReference type="Proteomes" id="UP000032266">
    <property type="component" value="Chromosome"/>
</dbReference>
<gene>
    <name evidence="1" type="ORF">YC6258_03991</name>
</gene>
<keyword evidence="2" id="KW-1185">Reference proteome</keyword>
<proteinExistence type="predicted"/>
<name>A0A0C5VMS0_9GAMM</name>
<protein>
    <submittedName>
        <fullName evidence="1">Uncharacterized protein</fullName>
    </submittedName>
</protein>
<reference evidence="1 2" key="1">
    <citation type="submission" date="2014-01" db="EMBL/GenBank/DDBJ databases">
        <title>Full genme sequencing of cellulolytic bacterium Gynuella sunshinyii YC6258T gen. nov., sp. nov.</title>
        <authorList>
            <person name="Khan H."/>
            <person name="Chung E.J."/>
            <person name="Chung Y.R."/>
        </authorList>
    </citation>
    <scope>NUCLEOTIDE SEQUENCE [LARGE SCALE GENOMIC DNA]</scope>
    <source>
        <strain evidence="1 2">YC6258</strain>
    </source>
</reference>
<dbReference type="STRING" id="1445510.YC6258_03991"/>
<sequence>MSVRQAISLTQVLSKPVRRILIRQFHEVALMFKDDHDEQG</sequence>
<dbReference type="HOGENOM" id="CLU_3290409_0_0_6"/>
<dbReference type="AlphaFoldDB" id="A0A0C5VMS0"/>